<dbReference type="EMBL" id="JBHSJG010000009">
    <property type="protein sequence ID" value="MFC4986791.1"/>
    <property type="molecule type" value="Genomic_DNA"/>
</dbReference>
<dbReference type="SUPFAM" id="SSF46785">
    <property type="entry name" value="Winged helix' DNA-binding domain"/>
    <property type="match status" value="1"/>
</dbReference>
<dbReference type="Gene3D" id="1.10.10.10">
    <property type="entry name" value="Winged helix-like DNA-binding domain superfamily/Winged helix DNA-binding domain"/>
    <property type="match status" value="1"/>
</dbReference>
<name>A0ABD5QAK6_9EURY</name>
<feature type="compositionally biased region" description="Acidic residues" evidence="1">
    <location>
        <begin position="140"/>
        <end position="151"/>
    </location>
</feature>
<dbReference type="AlphaFoldDB" id="A0ABD5QAK6"/>
<evidence type="ECO:0000259" key="2">
    <source>
        <dbReference type="Pfam" id="PF12802"/>
    </source>
</evidence>
<evidence type="ECO:0000256" key="1">
    <source>
        <dbReference type="SAM" id="MobiDB-lite"/>
    </source>
</evidence>
<dbReference type="Pfam" id="PF12802">
    <property type="entry name" value="MarR_2"/>
    <property type="match status" value="1"/>
</dbReference>
<keyword evidence="4" id="KW-1185">Reference proteome</keyword>
<sequence length="151" mass="17350">MPIEIQHDGDDPIDVRPGTNEARVLAVLSKYPNTAFTKTELAEHADVKQTSVYKTVDRLVEKGVIERHSDGDHVHINHDRRDAIYRRLRSFKDANTLERMFDDDYFEENPNWASDLPDLGQERLPQPNVDAEQGDHEADLETIAEMPDLDE</sequence>
<dbReference type="GO" id="GO:0006355">
    <property type="term" value="P:regulation of DNA-templated transcription"/>
    <property type="evidence" value="ECO:0007669"/>
    <property type="project" value="UniProtKB-ARBA"/>
</dbReference>
<evidence type="ECO:0000313" key="4">
    <source>
        <dbReference type="Proteomes" id="UP001595925"/>
    </source>
</evidence>
<gene>
    <name evidence="3" type="ORF">ACFPFO_03190</name>
</gene>
<dbReference type="InterPro" id="IPR036390">
    <property type="entry name" value="WH_DNA-bd_sf"/>
</dbReference>
<comment type="caution">
    <text evidence="3">The sequence shown here is derived from an EMBL/GenBank/DDBJ whole genome shotgun (WGS) entry which is preliminary data.</text>
</comment>
<proteinExistence type="predicted"/>
<feature type="region of interest" description="Disordered" evidence="1">
    <location>
        <begin position="110"/>
        <end position="151"/>
    </location>
</feature>
<dbReference type="InterPro" id="IPR000835">
    <property type="entry name" value="HTH_MarR-typ"/>
</dbReference>
<protein>
    <submittedName>
        <fullName evidence="3">MarR family transcriptional regulator</fullName>
    </submittedName>
</protein>
<dbReference type="RefSeq" id="WP_224829564.1">
    <property type="nucleotide sequence ID" value="NZ_JAIVEF010000021.1"/>
</dbReference>
<evidence type="ECO:0000313" key="3">
    <source>
        <dbReference type="EMBL" id="MFC4986791.1"/>
    </source>
</evidence>
<reference evidence="3 4" key="1">
    <citation type="journal article" date="2019" name="Int. J. Syst. Evol. Microbiol.">
        <title>The Global Catalogue of Microorganisms (GCM) 10K type strain sequencing project: providing services to taxonomists for standard genome sequencing and annotation.</title>
        <authorList>
            <consortium name="The Broad Institute Genomics Platform"/>
            <consortium name="The Broad Institute Genome Sequencing Center for Infectious Disease"/>
            <person name="Wu L."/>
            <person name="Ma J."/>
        </authorList>
    </citation>
    <scope>NUCLEOTIDE SEQUENCE [LARGE SCALE GENOMIC DNA]</scope>
    <source>
        <strain evidence="3 4">CGMCC 1.15824</strain>
    </source>
</reference>
<dbReference type="Proteomes" id="UP001595925">
    <property type="component" value="Unassembled WGS sequence"/>
</dbReference>
<feature type="domain" description="HTH marR-type" evidence="2">
    <location>
        <begin position="20"/>
        <end position="72"/>
    </location>
</feature>
<dbReference type="InterPro" id="IPR036388">
    <property type="entry name" value="WH-like_DNA-bd_sf"/>
</dbReference>
<organism evidence="3 4">
    <name type="scientific">Saliphagus infecundisoli</name>
    <dbReference type="NCBI Taxonomy" id="1849069"/>
    <lineage>
        <taxon>Archaea</taxon>
        <taxon>Methanobacteriati</taxon>
        <taxon>Methanobacteriota</taxon>
        <taxon>Stenosarchaea group</taxon>
        <taxon>Halobacteria</taxon>
        <taxon>Halobacteriales</taxon>
        <taxon>Natrialbaceae</taxon>
        <taxon>Saliphagus</taxon>
    </lineage>
</organism>
<accession>A0ABD5QAK6</accession>